<sequence>MDYRREIFSYLERSEGLVFTPGRRSDQFIVSSNSGGGFLYEPVLTVAEDLLEEYLRDYSQDLLDHPDPMADALSMTEIHMAEYLGTDHGDGLNATVALGFRRVRRGKVEFFLEQAPQWGTTNVR</sequence>
<evidence type="ECO:0000313" key="1">
    <source>
        <dbReference type="EMBL" id="REH54446.1"/>
    </source>
</evidence>
<organism evidence="1 2">
    <name type="scientific">Kutzneria buriramensis</name>
    <dbReference type="NCBI Taxonomy" id="1045776"/>
    <lineage>
        <taxon>Bacteria</taxon>
        <taxon>Bacillati</taxon>
        <taxon>Actinomycetota</taxon>
        <taxon>Actinomycetes</taxon>
        <taxon>Pseudonocardiales</taxon>
        <taxon>Pseudonocardiaceae</taxon>
        <taxon>Kutzneria</taxon>
    </lineage>
</organism>
<dbReference type="Proteomes" id="UP000256269">
    <property type="component" value="Unassembled WGS sequence"/>
</dbReference>
<comment type="caution">
    <text evidence="1">The sequence shown here is derived from an EMBL/GenBank/DDBJ whole genome shotgun (WGS) entry which is preliminary data.</text>
</comment>
<keyword evidence="2" id="KW-1185">Reference proteome</keyword>
<gene>
    <name evidence="1" type="ORF">BCF44_102678</name>
</gene>
<evidence type="ECO:0000313" key="2">
    <source>
        <dbReference type="Proteomes" id="UP000256269"/>
    </source>
</evidence>
<dbReference type="EMBL" id="QUNO01000002">
    <property type="protein sequence ID" value="REH54446.1"/>
    <property type="molecule type" value="Genomic_DNA"/>
</dbReference>
<name>A0A3E0I7E5_9PSEU</name>
<accession>A0A3E0I7E5</accession>
<dbReference type="AlphaFoldDB" id="A0A3E0I7E5"/>
<dbReference type="OrthoDB" id="3699977at2"/>
<proteinExistence type="predicted"/>
<reference evidence="1 2" key="1">
    <citation type="submission" date="2018-08" db="EMBL/GenBank/DDBJ databases">
        <title>Genomic Encyclopedia of Archaeal and Bacterial Type Strains, Phase II (KMG-II): from individual species to whole genera.</title>
        <authorList>
            <person name="Goeker M."/>
        </authorList>
    </citation>
    <scope>NUCLEOTIDE SEQUENCE [LARGE SCALE GENOMIC DNA]</scope>
    <source>
        <strain evidence="1 2">DSM 45791</strain>
    </source>
</reference>
<dbReference type="RefSeq" id="WP_116173505.1">
    <property type="nucleotide sequence ID" value="NZ_CP144375.1"/>
</dbReference>
<protein>
    <submittedName>
        <fullName evidence="1">Uncharacterized protein</fullName>
    </submittedName>
</protein>